<evidence type="ECO:0000256" key="2">
    <source>
        <dbReference type="ARBA" id="ARBA00009773"/>
    </source>
</evidence>
<accession>A0A9D1JCG0</accession>
<evidence type="ECO:0000256" key="7">
    <source>
        <dbReference type="ARBA" id="ARBA00023136"/>
    </source>
</evidence>
<evidence type="ECO:0000313" key="9">
    <source>
        <dbReference type="EMBL" id="HIR87705.1"/>
    </source>
</evidence>
<reference evidence="9" key="1">
    <citation type="submission" date="2020-10" db="EMBL/GenBank/DDBJ databases">
        <authorList>
            <person name="Gilroy R."/>
        </authorList>
    </citation>
    <scope>NUCLEOTIDE SEQUENCE</scope>
    <source>
        <strain evidence="9">ChiW13-3771</strain>
    </source>
</reference>
<feature type="transmembrane region" description="Helical" evidence="8">
    <location>
        <begin position="253"/>
        <end position="278"/>
    </location>
</feature>
<reference evidence="9" key="2">
    <citation type="journal article" date="2021" name="PeerJ">
        <title>Extensive microbial diversity within the chicken gut microbiome revealed by metagenomics and culture.</title>
        <authorList>
            <person name="Gilroy R."/>
            <person name="Ravi A."/>
            <person name="Getino M."/>
            <person name="Pursley I."/>
            <person name="Horton D.L."/>
            <person name="Alikhan N.F."/>
            <person name="Baker D."/>
            <person name="Gharbi K."/>
            <person name="Hall N."/>
            <person name="Watson M."/>
            <person name="Adriaenssens E.M."/>
            <person name="Foster-Nyarko E."/>
            <person name="Jarju S."/>
            <person name="Secka A."/>
            <person name="Antonio M."/>
            <person name="Oren A."/>
            <person name="Chaudhuri R.R."/>
            <person name="La Ragione R."/>
            <person name="Hildebrand F."/>
            <person name="Pallen M.J."/>
        </authorList>
    </citation>
    <scope>NUCLEOTIDE SEQUENCE</scope>
    <source>
        <strain evidence="9">ChiW13-3771</strain>
    </source>
</reference>
<keyword evidence="4" id="KW-1003">Cell membrane</keyword>
<keyword evidence="3" id="KW-0813">Transport</keyword>
<dbReference type="PANTHER" id="PTHR21716:SF53">
    <property type="entry name" value="PERMEASE PERM-RELATED"/>
    <property type="match status" value="1"/>
</dbReference>
<dbReference type="PANTHER" id="PTHR21716">
    <property type="entry name" value="TRANSMEMBRANE PROTEIN"/>
    <property type="match status" value="1"/>
</dbReference>
<sequence length="395" mass="43620">MSNNKFESNKKYFTISIYTIIVVTICALIVKIIFSWDKTAQLLHLFFNALAPFLIGFLIAYILNPIVNLLDEKLCQSLLHISRPGVRVGISLLLAYLFAIGLIGVVVAFLIPQIVGNVTDLANSVPDWINEITLFLMNLETYFPGIDSDSLTQSAEMYLLNLLDMKALTSWITSIIPQILLSTVSFVKAISTALIAIIVSCYMLYDKKTLGTALHRFLYALLSEKTANHIIDTAKDCHRIFSGFISGKTLDSIIIGILCFIFMTILRLPYALLISVIVGVTNMIPYFGPFIGAVPGAFIILLIDPIQMFIYLLLILVLQQFDGLYLGPKILGDSTGLRPIWIIFAITIGGAVGGFIGMFLGVPCVAVIAFLTGRWVENRLQQKSNLHSSSPKSNP</sequence>
<evidence type="ECO:0000256" key="5">
    <source>
        <dbReference type="ARBA" id="ARBA00022692"/>
    </source>
</evidence>
<comment type="similarity">
    <text evidence="2">Belongs to the autoinducer-2 exporter (AI-2E) (TC 2.A.86) family.</text>
</comment>
<dbReference type="EMBL" id="DVHN01000020">
    <property type="protein sequence ID" value="HIR87705.1"/>
    <property type="molecule type" value="Genomic_DNA"/>
</dbReference>
<dbReference type="Proteomes" id="UP000824201">
    <property type="component" value="Unassembled WGS sequence"/>
</dbReference>
<dbReference type="AlphaFoldDB" id="A0A9D1JCG0"/>
<evidence type="ECO:0000256" key="3">
    <source>
        <dbReference type="ARBA" id="ARBA00022448"/>
    </source>
</evidence>
<feature type="transmembrane region" description="Helical" evidence="8">
    <location>
        <begin position="46"/>
        <end position="67"/>
    </location>
</feature>
<keyword evidence="5 8" id="KW-0812">Transmembrane</keyword>
<evidence type="ECO:0000256" key="1">
    <source>
        <dbReference type="ARBA" id="ARBA00004651"/>
    </source>
</evidence>
<protein>
    <submittedName>
        <fullName evidence="9">AI-2E family transporter</fullName>
    </submittedName>
</protein>
<dbReference type="Pfam" id="PF01594">
    <property type="entry name" value="AI-2E_transport"/>
    <property type="match status" value="1"/>
</dbReference>
<evidence type="ECO:0000256" key="4">
    <source>
        <dbReference type="ARBA" id="ARBA00022475"/>
    </source>
</evidence>
<organism evidence="9 10">
    <name type="scientific">Candidatus Fimimorpha faecalis</name>
    <dbReference type="NCBI Taxonomy" id="2840824"/>
    <lineage>
        <taxon>Bacteria</taxon>
        <taxon>Bacillati</taxon>
        <taxon>Bacillota</taxon>
        <taxon>Clostridia</taxon>
        <taxon>Eubacteriales</taxon>
        <taxon>Candidatus Fimimorpha</taxon>
    </lineage>
</organism>
<gene>
    <name evidence="9" type="ORF">IAC96_02020</name>
</gene>
<evidence type="ECO:0000256" key="6">
    <source>
        <dbReference type="ARBA" id="ARBA00022989"/>
    </source>
</evidence>
<feature type="transmembrane region" description="Helical" evidence="8">
    <location>
        <begin position="12"/>
        <end position="34"/>
    </location>
</feature>
<dbReference type="GO" id="GO:0005886">
    <property type="term" value="C:plasma membrane"/>
    <property type="evidence" value="ECO:0007669"/>
    <property type="project" value="UniProtKB-SubCell"/>
</dbReference>
<feature type="transmembrane region" description="Helical" evidence="8">
    <location>
        <begin position="340"/>
        <end position="373"/>
    </location>
</feature>
<name>A0A9D1JCG0_9FIRM</name>
<evidence type="ECO:0000313" key="10">
    <source>
        <dbReference type="Proteomes" id="UP000824201"/>
    </source>
</evidence>
<keyword evidence="7 8" id="KW-0472">Membrane</keyword>
<dbReference type="InterPro" id="IPR002549">
    <property type="entry name" value="AI-2E-like"/>
</dbReference>
<comment type="subcellular location">
    <subcellularLocation>
        <location evidence="1">Cell membrane</location>
        <topology evidence="1">Multi-pass membrane protein</topology>
    </subcellularLocation>
</comment>
<feature type="transmembrane region" description="Helical" evidence="8">
    <location>
        <begin position="88"/>
        <end position="111"/>
    </location>
</feature>
<evidence type="ECO:0000256" key="8">
    <source>
        <dbReference type="SAM" id="Phobius"/>
    </source>
</evidence>
<feature type="transmembrane region" description="Helical" evidence="8">
    <location>
        <begin position="179"/>
        <end position="205"/>
    </location>
</feature>
<dbReference type="GO" id="GO:0055085">
    <property type="term" value="P:transmembrane transport"/>
    <property type="evidence" value="ECO:0007669"/>
    <property type="project" value="TreeGrafter"/>
</dbReference>
<proteinExistence type="inferred from homology"/>
<comment type="caution">
    <text evidence="9">The sequence shown here is derived from an EMBL/GenBank/DDBJ whole genome shotgun (WGS) entry which is preliminary data.</text>
</comment>
<keyword evidence="6 8" id="KW-1133">Transmembrane helix</keyword>